<feature type="domain" description="F-box" evidence="1">
    <location>
        <begin position="88"/>
        <end position="142"/>
    </location>
</feature>
<dbReference type="RefSeq" id="XP_001841115.1">
    <property type="nucleotide sequence ID" value="XM_001841063.1"/>
</dbReference>
<dbReference type="GeneID" id="6017785"/>
<evidence type="ECO:0000313" key="2">
    <source>
        <dbReference type="EMBL" id="EAU80652.1"/>
    </source>
</evidence>
<accession>A8PG07</accession>
<dbReference type="PROSITE" id="PS50181">
    <property type="entry name" value="FBOX"/>
    <property type="match status" value="1"/>
</dbReference>
<organism evidence="2 3">
    <name type="scientific">Coprinopsis cinerea (strain Okayama-7 / 130 / ATCC MYA-4618 / FGSC 9003)</name>
    <name type="common">Inky cap fungus</name>
    <name type="synonym">Hormographiella aspergillata</name>
    <dbReference type="NCBI Taxonomy" id="240176"/>
    <lineage>
        <taxon>Eukaryota</taxon>
        <taxon>Fungi</taxon>
        <taxon>Dikarya</taxon>
        <taxon>Basidiomycota</taxon>
        <taxon>Agaricomycotina</taxon>
        <taxon>Agaricomycetes</taxon>
        <taxon>Agaricomycetidae</taxon>
        <taxon>Agaricales</taxon>
        <taxon>Agaricineae</taxon>
        <taxon>Psathyrellaceae</taxon>
        <taxon>Coprinopsis</taxon>
    </lineage>
</organism>
<comment type="caution">
    <text evidence="2">The sequence shown here is derived from an EMBL/GenBank/DDBJ whole genome shotgun (WGS) entry which is preliminary data.</text>
</comment>
<evidence type="ECO:0000259" key="1">
    <source>
        <dbReference type="PROSITE" id="PS50181"/>
    </source>
</evidence>
<reference evidence="2 3" key="1">
    <citation type="journal article" date="2010" name="Proc. Natl. Acad. Sci. U.S.A.">
        <title>Insights into evolution of multicellular fungi from the assembled chromosomes of the mushroom Coprinopsis cinerea (Coprinus cinereus).</title>
        <authorList>
            <person name="Stajich J.E."/>
            <person name="Wilke S.K."/>
            <person name="Ahren D."/>
            <person name="Au C.H."/>
            <person name="Birren B.W."/>
            <person name="Borodovsky M."/>
            <person name="Burns C."/>
            <person name="Canback B."/>
            <person name="Casselton L.A."/>
            <person name="Cheng C.K."/>
            <person name="Deng J."/>
            <person name="Dietrich F.S."/>
            <person name="Fargo D.C."/>
            <person name="Farman M.L."/>
            <person name="Gathman A.C."/>
            <person name="Goldberg J."/>
            <person name="Guigo R."/>
            <person name="Hoegger P.J."/>
            <person name="Hooker J.B."/>
            <person name="Huggins A."/>
            <person name="James T.Y."/>
            <person name="Kamada T."/>
            <person name="Kilaru S."/>
            <person name="Kodira C."/>
            <person name="Kues U."/>
            <person name="Kupfer D."/>
            <person name="Kwan H.S."/>
            <person name="Lomsadze A."/>
            <person name="Li W."/>
            <person name="Lilly W.W."/>
            <person name="Ma L.J."/>
            <person name="Mackey A.J."/>
            <person name="Manning G."/>
            <person name="Martin F."/>
            <person name="Muraguchi H."/>
            <person name="Natvig D.O."/>
            <person name="Palmerini H."/>
            <person name="Ramesh M.A."/>
            <person name="Rehmeyer C.J."/>
            <person name="Roe B.A."/>
            <person name="Shenoy N."/>
            <person name="Stanke M."/>
            <person name="Ter-Hovhannisyan V."/>
            <person name="Tunlid A."/>
            <person name="Velagapudi R."/>
            <person name="Vision T.J."/>
            <person name="Zeng Q."/>
            <person name="Zolan M.E."/>
            <person name="Pukkila P.J."/>
        </authorList>
    </citation>
    <scope>NUCLEOTIDE SEQUENCE [LARGE SCALE GENOMIC DNA]</scope>
    <source>
        <strain evidence="3">Okayama-7 / 130 / ATCC MYA-4618 / FGSC 9003</strain>
    </source>
</reference>
<sequence>MAHFYSAIASLADSLSRSSESREVQIALKGPNSSLLSSFHVPSGTDITFAQHQIEILDALVHSGGREPVDGPRYIQIKTAIEQWKCVIAPIRQIPNEILGHIFSSLDIELIDGITTPYREFSLVSKKWHSFIQDHPELWTSISLNLRAPVNSRVLSACLSYSKRLPVQISLHTYDRIYPSPIRVDENIVSAIVNSRQRWNEIAVYASDIQTLKTLGILGVRLPSLKCLVVHASAYQGPRDFLGQFGPIPVTPPDLKDLVIGDLPSCTEVQIVGTVGLTRILPLDSPVLSQITVLELSVRDLEVVQLPVVADYLSRMPNLTEIKVIPQDHHHCYLYHDSSDPATQRDIRTMTRTIHLPRLTYLGFPFGRIAFLLPHIRAPNLSTLVFEFPRIQWADWHRRGLLIVRDFVRAQREHYGDRFNVSRLEMWGIPRNFLVPHIIELFLVLPSLPSLPLYEPRFPCGTYTQLIPILSARSDILPSLNHFEIVTADEDDVPGRADEVRETLRELQFHLTRPGLRLVYQRFTIHPPV</sequence>
<dbReference type="EMBL" id="AACS02000002">
    <property type="protein sequence ID" value="EAU80652.1"/>
    <property type="molecule type" value="Genomic_DNA"/>
</dbReference>
<dbReference type="InParanoid" id="A8PG07"/>
<dbReference type="InterPro" id="IPR001810">
    <property type="entry name" value="F-box_dom"/>
</dbReference>
<dbReference type="AlphaFoldDB" id="A8PG07"/>
<evidence type="ECO:0000313" key="3">
    <source>
        <dbReference type="Proteomes" id="UP000001861"/>
    </source>
</evidence>
<keyword evidence="3" id="KW-1185">Reference proteome</keyword>
<dbReference type="OrthoDB" id="2994615at2759"/>
<protein>
    <recommendedName>
        <fullName evidence="1">F-box domain-containing protein</fullName>
    </recommendedName>
</protein>
<dbReference type="Proteomes" id="UP000001861">
    <property type="component" value="Unassembled WGS sequence"/>
</dbReference>
<dbReference type="InterPro" id="IPR036047">
    <property type="entry name" value="F-box-like_dom_sf"/>
</dbReference>
<dbReference type="SUPFAM" id="SSF81383">
    <property type="entry name" value="F-box domain"/>
    <property type="match status" value="1"/>
</dbReference>
<gene>
    <name evidence="2" type="ORF">CC1G_08259</name>
</gene>
<dbReference type="Pfam" id="PF12937">
    <property type="entry name" value="F-box-like"/>
    <property type="match status" value="1"/>
</dbReference>
<proteinExistence type="predicted"/>
<dbReference type="VEuPathDB" id="FungiDB:CC1G_08259"/>
<dbReference type="Gene3D" id="1.20.1280.50">
    <property type="match status" value="1"/>
</dbReference>
<dbReference type="KEGG" id="cci:CC1G_08259"/>
<name>A8PG07_COPC7</name>